<feature type="domain" description="GEVED" evidence="3">
    <location>
        <begin position="352"/>
        <end position="426"/>
    </location>
</feature>
<feature type="domain" description="DUF7927" evidence="4">
    <location>
        <begin position="1482"/>
        <end position="1598"/>
    </location>
</feature>
<dbReference type="InterPro" id="IPR051172">
    <property type="entry name" value="Chlamydia_OmcB"/>
</dbReference>
<dbReference type="InterPro" id="IPR057687">
    <property type="entry name" value="DUF7927"/>
</dbReference>
<dbReference type="EMBL" id="JAEMWU010000001">
    <property type="protein sequence ID" value="MBN8206271.1"/>
    <property type="molecule type" value="Genomic_DNA"/>
</dbReference>
<feature type="domain" description="DUF7927" evidence="4">
    <location>
        <begin position="433"/>
        <end position="558"/>
    </location>
</feature>
<keyword evidence="2" id="KW-0812">Transmembrane</keyword>
<organism evidence="5 6">
    <name type="scientific">Microbacterium esteraromaticum</name>
    <dbReference type="NCBI Taxonomy" id="57043"/>
    <lineage>
        <taxon>Bacteria</taxon>
        <taxon>Bacillati</taxon>
        <taxon>Actinomycetota</taxon>
        <taxon>Actinomycetes</taxon>
        <taxon>Micrococcales</taxon>
        <taxon>Microbacteriaceae</taxon>
        <taxon>Microbacterium</taxon>
    </lineage>
</organism>
<feature type="transmembrane region" description="Helical" evidence="2">
    <location>
        <begin position="2112"/>
        <end position="2133"/>
    </location>
</feature>
<feature type="domain" description="DUF7927" evidence="4">
    <location>
        <begin position="1351"/>
        <end position="1469"/>
    </location>
</feature>
<feature type="domain" description="DUF7927" evidence="4">
    <location>
        <begin position="841"/>
        <end position="972"/>
    </location>
</feature>
<keyword evidence="2" id="KW-0472">Membrane</keyword>
<dbReference type="Pfam" id="PF20009">
    <property type="entry name" value="GEVED"/>
    <property type="match status" value="1"/>
</dbReference>
<evidence type="ECO:0000259" key="4">
    <source>
        <dbReference type="Pfam" id="PF25549"/>
    </source>
</evidence>
<sequence length="2142" mass="216680">MSRMWGTRPDRSGHVGEERRTNLVRALAQVVVGTLVVGMTSAASFAVASPARAAEDALPVVTCTSDPNIFNTGYDAATGGALPAGAMDANWQVAGGEEGFFHPDGTVPPSATSLPPSDALWADAEVGNVVPHAWVQSPSANAQWISANFNGVGGGNQTQGNGDWYYRFQFALDDTVNPDAFALTMKWFADNSVAGVWVNGISQTGANLPQSPTNPYFHPGFRAGNEATTVLDNSWLTGANTIIVQIKSYWTAEGFNAQVVPTPLCADWGDAPDSYGTTVEQDGPNHALLDGLTLGTTIDAELDGRPGPGADGDDTTGIADEDGLVGSVGVVPGEPTDVSLIVTNDTDEVATLAGWIDLDNSGTFDSSELATIGIPAGSGTAEHTLTFPAGAPSGETFARFRLFTGAIAAPLPSGAAAAGEVEDYTVGFADRALEIEKTTSQTTTSRPGDVIEYTITATNTGTAAFTALNPAVVIDDIRGVLDDAVYNNDATVSVAGTPSYLDPGFLSWSGALPAGASVAITYTVTFAGGGDGIVRNVAWQPETPPTPGTPPTDVPTCESTDGDGNDEATGERCAATENLLPRLTVEKSADTVDLPTDGTSVTYEIVVTNEGPGAFTDARPATFVDDLSAVLDDAAYNADASATSGDVSFSAPELRWEGALGAGDAATIRYTVTYDASAGDNVLVNTVCVPESDALEPAAACDVVQIPAAALETGKTVDPASGTAVVAGQELTYTLSFTNVGQAPAAVDALDTLTDVLDDAEMTAGPIADDGLTAALADDELAITGEVPVGETLTVRYTVTVKAFDEQGDHMLSNVLSTGDGTCPPTGCETTENPVRHYAVSKGIAASTPETVSPGDIVTYTLTITNDGTAAYTSATPATLSDDLSAVLDDATLTGTPTASVVGQPGTVLPTPAFTTPNLSWSGPIGVGQTVAIAYSVTVNDPRSGDGSLKNTVIPTGPGGECSAGECSTVTPLQFHTVTKSSSATSAVPGDTVTYTITVDNDSAVDYTADAPVSLTDDLSEVLDDATYNDDATNGATVAGSTLSWEGALPAGSRITIVYSVTINDPMTGDGVLTNTVVPESPGGACQPEACDTVTAVQAYTVVKTASAGTAEPGGTITYRVTVTNTGTVDYTPENPASFADDLSAVLDDATYNDDADNGAIYAEPTLSWSGALAAGDAITITYSVTVNAPNTGDNEITNAVVPTGIGGSCDAAGGCSTTTDVQSYTVAKSASATSVQLGGTITYTVTVVNTGAVDYTAAAPASFTDDLSAVLDDATYNDDATNGATITSNTLTWSGALAVGESIDITYSVTVNAPNSGDNVLTNVVFPAGPGGSCDPEEVCEAITPVQSFTVTKTADATDVTPGDTVTYTLEIVNTGQTAYTAADPATLTDDLSAVLDDATYNGDATGGATYTAPELSWEGALAVGEAVTVTYSVTVNDPITGDSQLNNAVVTENGGNCASGSTDPACVENVPSGSFTVAKTSSAVTALPGDVIVYTVTVTNTGAIAYTDDEPASFDDNLANVLDDATYNDDASNGATVSGTTLAWEGPLAVGQTIEITYSVTVSEPGTAAGDLNLGNIVVPTSPGGGCDPESTCTTGTRIGQFQVSKTSSGSGEVIEGDVLTYTISVVNNSAVDFTDADPASFSDDLSAVLDDATYNEDATEGASVDAATLRWEGPLAAGSTTTITYSVTVNAAGDGDGILTNAVVPGNGGTCVGECSTVDALRAYTASKTSSAAGAVTEGDVVTYAITLTNTGAVDYTDAMPASFSDDLSAVLDDASYNDDASAGATVVGDALTWSGALATGATVEISYSVTVLAGGNGDGVLTNAVVPTGVGGGCDSAEECSTTDRIRSFTVDKSASSSTVGSGQVLTYTVVVTNTGALPFTAENPAELTDDLSDVLDDASYNGDASNGAMYADPVLSWALTIPVEESVIVTYSVTVAEERSGDLRLVNAVVPGVGGACLDEGSCTTVTPVRGYVVTKTVDATSTGLGQVVSYTIEIENTGAVDYTEAAPASFADDLSEVLDDATYNHDATAGATYAEPALNWSGPLAVGEVVTISYSVTVNEAASGDRELVNSVVPGDGQSCLDACQTLTEIDVPGAPPLATTGMNPWILGGGLGIAALAILAGLSLLLGSRRHNTNA</sequence>
<dbReference type="InterPro" id="IPR045474">
    <property type="entry name" value="GEVED"/>
</dbReference>
<protein>
    <submittedName>
        <fullName evidence="5">DUF11 domain-containing protein</fullName>
    </submittedName>
</protein>
<feature type="domain" description="DUF7927" evidence="4">
    <location>
        <begin position="1228"/>
        <end position="1342"/>
    </location>
</feature>
<evidence type="ECO:0000313" key="6">
    <source>
        <dbReference type="Proteomes" id="UP000664385"/>
    </source>
</evidence>
<dbReference type="NCBIfam" id="TIGR01451">
    <property type="entry name" value="B_ant_repeat"/>
    <property type="match status" value="8"/>
</dbReference>
<feature type="region of interest" description="Disordered" evidence="1">
    <location>
        <begin position="539"/>
        <end position="569"/>
    </location>
</feature>
<evidence type="ECO:0000256" key="1">
    <source>
        <dbReference type="SAM" id="MobiDB-lite"/>
    </source>
</evidence>
<accession>A0A939IVB1</accession>
<gene>
    <name evidence="5" type="ORF">JF543_09915</name>
</gene>
<dbReference type="Proteomes" id="UP000664385">
    <property type="component" value="Unassembled WGS sequence"/>
</dbReference>
<feature type="domain" description="DUF7927" evidence="4">
    <location>
        <begin position="583"/>
        <end position="702"/>
    </location>
</feature>
<feature type="domain" description="DUF7927" evidence="4">
    <location>
        <begin position="1727"/>
        <end position="1848"/>
    </location>
</feature>
<comment type="caution">
    <text evidence="5">The sequence shown here is derived from an EMBL/GenBank/DDBJ whole genome shotgun (WGS) entry which is preliminary data.</text>
</comment>
<name>A0A939IVB1_9MICO</name>
<feature type="domain" description="DUF7927" evidence="4">
    <location>
        <begin position="1102"/>
        <end position="1205"/>
    </location>
</feature>
<reference evidence="5" key="1">
    <citation type="submission" date="2020-12" db="EMBL/GenBank/DDBJ databases">
        <title>PHA producing bacteria isolated from mangrove.</title>
        <authorList>
            <person name="Zheng W."/>
            <person name="Yu S."/>
            <person name="Huang Y."/>
        </authorList>
    </citation>
    <scope>NUCLEOTIDE SEQUENCE</scope>
    <source>
        <strain evidence="5">GN8-5</strain>
    </source>
</reference>
<feature type="domain" description="DUF7927" evidence="4">
    <location>
        <begin position="711"/>
        <end position="832"/>
    </location>
</feature>
<feature type="domain" description="DUF7927" evidence="4">
    <location>
        <begin position="1978"/>
        <end position="2091"/>
    </location>
</feature>
<feature type="domain" description="DUF7927" evidence="4">
    <location>
        <begin position="1857"/>
        <end position="1956"/>
    </location>
</feature>
<evidence type="ECO:0000313" key="5">
    <source>
        <dbReference type="EMBL" id="MBN8206271.1"/>
    </source>
</evidence>
<dbReference type="InterPro" id="IPR047589">
    <property type="entry name" value="DUF11_rpt"/>
</dbReference>
<keyword evidence="2" id="KW-1133">Transmembrane helix</keyword>
<proteinExistence type="predicted"/>
<feature type="compositionally biased region" description="Pro residues" evidence="1">
    <location>
        <begin position="542"/>
        <end position="553"/>
    </location>
</feature>
<dbReference type="Pfam" id="PF25549">
    <property type="entry name" value="DUF7927"/>
    <property type="match status" value="13"/>
</dbReference>
<feature type="domain" description="DUF7927" evidence="4">
    <location>
        <begin position="978"/>
        <end position="1091"/>
    </location>
</feature>
<dbReference type="PANTHER" id="PTHR34819">
    <property type="entry name" value="LARGE CYSTEINE-RICH PERIPLASMIC PROTEIN OMCB"/>
    <property type="match status" value="1"/>
</dbReference>
<feature type="domain" description="DUF7927" evidence="4">
    <location>
        <begin position="1605"/>
        <end position="1718"/>
    </location>
</feature>
<evidence type="ECO:0000259" key="3">
    <source>
        <dbReference type="Pfam" id="PF20009"/>
    </source>
</evidence>
<evidence type="ECO:0000256" key="2">
    <source>
        <dbReference type="SAM" id="Phobius"/>
    </source>
</evidence>